<dbReference type="AlphaFoldDB" id="A0AAD2FQV1"/>
<organism evidence="6 7">
    <name type="scientific">Cylindrotheca closterium</name>
    <dbReference type="NCBI Taxonomy" id="2856"/>
    <lineage>
        <taxon>Eukaryota</taxon>
        <taxon>Sar</taxon>
        <taxon>Stramenopiles</taxon>
        <taxon>Ochrophyta</taxon>
        <taxon>Bacillariophyta</taxon>
        <taxon>Bacillariophyceae</taxon>
        <taxon>Bacillariophycidae</taxon>
        <taxon>Bacillariales</taxon>
        <taxon>Bacillariaceae</taxon>
        <taxon>Cylindrotheca</taxon>
    </lineage>
</organism>
<dbReference type="GO" id="GO:0008270">
    <property type="term" value="F:zinc ion binding"/>
    <property type="evidence" value="ECO:0007669"/>
    <property type="project" value="UniProtKB-KW"/>
</dbReference>
<dbReference type="InterPro" id="IPR002893">
    <property type="entry name" value="Znf_MYND"/>
</dbReference>
<keyword evidence="2 4" id="KW-0863">Zinc-finger</keyword>
<dbReference type="PROSITE" id="PS50865">
    <property type="entry name" value="ZF_MYND_2"/>
    <property type="match status" value="1"/>
</dbReference>
<dbReference type="EMBL" id="CAKOGP040001758">
    <property type="protein sequence ID" value="CAJ1949117.1"/>
    <property type="molecule type" value="Genomic_DNA"/>
</dbReference>
<evidence type="ECO:0000313" key="7">
    <source>
        <dbReference type="Proteomes" id="UP001295423"/>
    </source>
</evidence>
<dbReference type="InterPro" id="IPR046341">
    <property type="entry name" value="SET_dom_sf"/>
</dbReference>
<sequence length="151" mass="17108">MASIEEQYPRLVQRECRNPACPNPNTDPMKLKDCSRCHQACYCSKECQVANWKEHKVECKACVNQGAKLMAKQDQGPAAGRWVMGKERKQDLWNEWKASMPLHLIPPECRGDREEAMEILGVTRDLMTGIASRGLGSVDGTTRSIGRRYQL</sequence>
<dbReference type="Gene3D" id="2.170.270.10">
    <property type="entry name" value="SET domain"/>
    <property type="match status" value="1"/>
</dbReference>
<name>A0AAD2FQV1_9STRA</name>
<reference evidence="6" key="1">
    <citation type="submission" date="2023-08" db="EMBL/GenBank/DDBJ databases">
        <authorList>
            <person name="Audoor S."/>
            <person name="Bilcke G."/>
        </authorList>
    </citation>
    <scope>NUCLEOTIDE SEQUENCE</scope>
</reference>
<proteinExistence type="predicted"/>
<dbReference type="Gene3D" id="6.10.140.2220">
    <property type="match status" value="1"/>
</dbReference>
<keyword evidence="1" id="KW-0479">Metal-binding</keyword>
<gene>
    <name evidence="6" type="ORF">CYCCA115_LOCUS11934</name>
</gene>
<keyword evidence="3" id="KW-0862">Zinc</keyword>
<evidence type="ECO:0000259" key="5">
    <source>
        <dbReference type="PROSITE" id="PS50865"/>
    </source>
</evidence>
<evidence type="ECO:0000256" key="2">
    <source>
        <dbReference type="ARBA" id="ARBA00022771"/>
    </source>
</evidence>
<feature type="domain" description="MYND-type" evidence="5">
    <location>
        <begin position="18"/>
        <end position="59"/>
    </location>
</feature>
<evidence type="ECO:0000256" key="4">
    <source>
        <dbReference type="PROSITE-ProRule" id="PRU00134"/>
    </source>
</evidence>
<evidence type="ECO:0000256" key="3">
    <source>
        <dbReference type="ARBA" id="ARBA00022833"/>
    </source>
</evidence>
<dbReference type="Gene3D" id="1.10.220.160">
    <property type="match status" value="1"/>
</dbReference>
<accession>A0AAD2FQV1</accession>
<comment type="caution">
    <text evidence="6">The sequence shown here is derived from an EMBL/GenBank/DDBJ whole genome shotgun (WGS) entry which is preliminary data.</text>
</comment>
<protein>
    <recommendedName>
        <fullName evidence="5">MYND-type domain-containing protein</fullName>
    </recommendedName>
</protein>
<dbReference type="Pfam" id="PF01753">
    <property type="entry name" value="zf-MYND"/>
    <property type="match status" value="1"/>
</dbReference>
<dbReference type="SUPFAM" id="SSF144232">
    <property type="entry name" value="HIT/MYND zinc finger-like"/>
    <property type="match status" value="1"/>
</dbReference>
<evidence type="ECO:0000256" key="1">
    <source>
        <dbReference type="ARBA" id="ARBA00022723"/>
    </source>
</evidence>
<dbReference type="Proteomes" id="UP001295423">
    <property type="component" value="Unassembled WGS sequence"/>
</dbReference>
<keyword evidence="7" id="KW-1185">Reference proteome</keyword>
<evidence type="ECO:0000313" key="6">
    <source>
        <dbReference type="EMBL" id="CAJ1949117.1"/>
    </source>
</evidence>